<dbReference type="InterPro" id="IPR047657">
    <property type="entry name" value="PmbA"/>
</dbReference>
<dbReference type="Proteomes" id="UP000252132">
    <property type="component" value="Unassembled WGS sequence"/>
</dbReference>
<organism evidence="5 6">
    <name type="scientific">PS1 clade bacterium</name>
    <dbReference type="NCBI Taxonomy" id="2175152"/>
    <lineage>
        <taxon>Bacteria</taxon>
        <taxon>Pseudomonadati</taxon>
        <taxon>Pseudomonadota</taxon>
        <taxon>Alphaproteobacteria</taxon>
        <taxon>PS1 clade</taxon>
    </lineage>
</organism>
<comment type="similarity">
    <text evidence="1">Belongs to the peptidase U62 family.</text>
</comment>
<dbReference type="PANTHER" id="PTHR43421">
    <property type="entry name" value="METALLOPROTEASE PMBA"/>
    <property type="match status" value="1"/>
</dbReference>
<evidence type="ECO:0000259" key="2">
    <source>
        <dbReference type="Pfam" id="PF01523"/>
    </source>
</evidence>
<dbReference type="Pfam" id="PF01523">
    <property type="entry name" value="PmbA_TldD_1st"/>
    <property type="match status" value="1"/>
</dbReference>
<dbReference type="Gene3D" id="3.30.2290.10">
    <property type="entry name" value="PmbA/TldD superfamily"/>
    <property type="match status" value="1"/>
</dbReference>
<evidence type="ECO:0000313" key="5">
    <source>
        <dbReference type="EMBL" id="RCL77775.1"/>
    </source>
</evidence>
<dbReference type="Pfam" id="PF19289">
    <property type="entry name" value="PmbA_TldD_3rd"/>
    <property type="match status" value="1"/>
</dbReference>
<gene>
    <name evidence="5" type="ORF">DBW69_02325</name>
</gene>
<dbReference type="InterPro" id="IPR045570">
    <property type="entry name" value="Metalloprtase-TldD/E_cen_dom"/>
</dbReference>
<evidence type="ECO:0000259" key="4">
    <source>
        <dbReference type="Pfam" id="PF19290"/>
    </source>
</evidence>
<dbReference type="GO" id="GO:0006508">
    <property type="term" value="P:proteolysis"/>
    <property type="evidence" value="ECO:0007669"/>
    <property type="project" value="InterPro"/>
</dbReference>
<dbReference type="InterPro" id="IPR036059">
    <property type="entry name" value="TldD/PmbA_sf"/>
</dbReference>
<protein>
    <submittedName>
        <fullName evidence="5">TldD/PmbA family protein</fullName>
    </submittedName>
</protein>
<reference evidence="5 6" key="1">
    <citation type="journal article" date="2018" name="Microbiome">
        <title>Fine metagenomic profile of the Mediterranean stratified and mixed water columns revealed by assembly and recruitment.</title>
        <authorList>
            <person name="Haro-Moreno J.M."/>
            <person name="Lopez-Perez M."/>
            <person name="De La Torre J.R."/>
            <person name="Picazo A."/>
            <person name="Camacho A."/>
            <person name="Rodriguez-Valera F."/>
        </authorList>
    </citation>
    <scope>NUCLEOTIDE SEQUENCE [LARGE SCALE GENOMIC DNA]</scope>
    <source>
        <strain evidence="5">MED-G55</strain>
    </source>
</reference>
<dbReference type="AlphaFoldDB" id="A0A368E2T9"/>
<sequence length="448" mass="47680">MSDPVSNPMDFAQQAVEKMLAYGADQADALVSESLSIGASSRLGNMEDIEHAESADVGLRALIGTQQAFVSSSGMNTDQLDSLAERAVAMARMAPADPFCGLADASRLAKEIPQLDLEDANEPEMAKLTLMAVETEETARAMEGITNSEGAGAGWARSTTGLVTSDGFAENYSATSWSLSCAVLAGNGDNMERDYAGHTVRHREDLETPEQIGSEAASRALARLNPRKLESRKAPVIYDKRVSASLLGHFAAAISGTAIARGTSFLKDCMNEDVFSESITVTDDPKRTRGLRSMAFDAEGLDCEKLTPVSQGQLTCWLLDTSTGKQLDMPSNGRAARGIGSPPSPSASNLYIEDGSISLKEIMQQIGEGLYVTELIGMGVNGVTGDYSRGAAGYWIENGELAYPVSEITIAGNLKDMFKNITPANDLTFRYSINAPTLLVEEMTLAGL</sequence>
<dbReference type="GO" id="GO:0005829">
    <property type="term" value="C:cytosol"/>
    <property type="evidence" value="ECO:0007669"/>
    <property type="project" value="TreeGrafter"/>
</dbReference>
<comment type="caution">
    <text evidence="5">The sequence shown here is derived from an EMBL/GenBank/DDBJ whole genome shotgun (WGS) entry which is preliminary data.</text>
</comment>
<dbReference type="GO" id="GO:0008237">
    <property type="term" value="F:metallopeptidase activity"/>
    <property type="evidence" value="ECO:0007669"/>
    <property type="project" value="InterPro"/>
</dbReference>
<dbReference type="InterPro" id="IPR035068">
    <property type="entry name" value="TldD/PmbA_N"/>
</dbReference>
<dbReference type="InterPro" id="IPR002510">
    <property type="entry name" value="Metalloprtase-TldD/E_N"/>
</dbReference>
<feature type="domain" description="Metalloprotease TldD/E central" evidence="4">
    <location>
        <begin position="121"/>
        <end position="224"/>
    </location>
</feature>
<evidence type="ECO:0000313" key="6">
    <source>
        <dbReference type="Proteomes" id="UP000252132"/>
    </source>
</evidence>
<accession>A0A368E2T9</accession>
<dbReference type="PANTHER" id="PTHR43421:SF1">
    <property type="entry name" value="METALLOPROTEASE PMBA"/>
    <property type="match status" value="1"/>
</dbReference>
<name>A0A368E2T9_9PROT</name>
<feature type="domain" description="Metalloprotease TldD/E C-terminal" evidence="3">
    <location>
        <begin position="232"/>
        <end position="447"/>
    </location>
</feature>
<dbReference type="EMBL" id="QOQF01000005">
    <property type="protein sequence ID" value="RCL77775.1"/>
    <property type="molecule type" value="Genomic_DNA"/>
</dbReference>
<evidence type="ECO:0000259" key="3">
    <source>
        <dbReference type="Pfam" id="PF19289"/>
    </source>
</evidence>
<dbReference type="InterPro" id="IPR045569">
    <property type="entry name" value="Metalloprtase-TldD/E_C"/>
</dbReference>
<evidence type="ECO:0000256" key="1">
    <source>
        <dbReference type="ARBA" id="ARBA00005836"/>
    </source>
</evidence>
<proteinExistence type="inferred from homology"/>
<feature type="domain" description="Metalloprotease TldD/E N-terminal" evidence="2">
    <location>
        <begin position="27"/>
        <end position="91"/>
    </location>
</feature>
<dbReference type="SUPFAM" id="SSF111283">
    <property type="entry name" value="Putative modulator of DNA gyrase, PmbA/TldD"/>
    <property type="match status" value="1"/>
</dbReference>
<dbReference type="Pfam" id="PF19290">
    <property type="entry name" value="PmbA_TldD_2nd"/>
    <property type="match status" value="1"/>
</dbReference>